<dbReference type="SUPFAM" id="SSF82895">
    <property type="entry name" value="TSP-1 type 1 repeat"/>
    <property type="match status" value="6"/>
</dbReference>
<reference evidence="7" key="1">
    <citation type="submission" date="2020-07" db="EMBL/GenBank/DDBJ databases">
        <title>The High-quality genome of the commercially important snow crab, Chionoecetes opilio.</title>
        <authorList>
            <person name="Jeong J.-H."/>
            <person name="Ryu S."/>
        </authorList>
    </citation>
    <scope>NUCLEOTIDE SEQUENCE</scope>
    <source>
        <strain evidence="7">MADBK_172401_WGS</strain>
        <tissue evidence="7">Digestive gland</tissue>
    </source>
</reference>
<dbReference type="FunFam" id="2.20.100.10:FF:000005">
    <property type="entry name" value="ADAM metallopeptidase with thrombospondin type 1 motif 9"/>
    <property type="match status" value="3"/>
</dbReference>
<evidence type="ECO:0000259" key="6">
    <source>
        <dbReference type="PROSITE" id="PS50900"/>
    </source>
</evidence>
<evidence type="ECO:0000256" key="5">
    <source>
        <dbReference type="SAM" id="MobiDB-lite"/>
    </source>
</evidence>
<keyword evidence="4" id="KW-0677">Repeat</keyword>
<accession>A0A8J4Y7H6</accession>
<proteinExistence type="predicted"/>
<feature type="compositionally biased region" description="Polar residues" evidence="5">
    <location>
        <begin position="143"/>
        <end position="160"/>
    </location>
</feature>
<evidence type="ECO:0000256" key="2">
    <source>
        <dbReference type="ARBA" id="ARBA00022525"/>
    </source>
</evidence>
<dbReference type="GO" id="GO:0030198">
    <property type="term" value="P:extracellular matrix organization"/>
    <property type="evidence" value="ECO:0007669"/>
    <property type="project" value="TreeGrafter"/>
</dbReference>
<gene>
    <name evidence="7" type="primary">Thsd4</name>
    <name evidence="7" type="ORF">GWK47_010027</name>
</gene>
<dbReference type="PROSITE" id="PS50092">
    <property type="entry name" value="TSP1"/>
    <property type="match status" value="5"/>
</dbReference>
<sequence length="891" mass="95858">MITPLPAGVCNLTISEMKPSKNYFALRRSDGTYILNGNWDIKTAGEYEAGGTTFIYTPGSEERGERLSAPGPLREPVDFMLISQSPNPGIEYEYRIPLPDYGSGNPSGAGLSSGSRAGLRGRGVPSVPVGSIGHNTGLRRPFQGSTSLSSGSPNYGTRNPGQRAVIRLGPGTAGLPSDSFMPLTPVLQPMVGVGPSPGFNSSNVPLYPIKTQRGMSVSPAGTPRRWPPYLGVPQGPLVDTGSRTTARLPGVIPRGQPITPLSTLRKGPLPRPWSPGFNPQGTGRGSAILGSPFQQGQPFSRSSGSSTASSGGVGSRFPGREEVVVSTEHGGRNGRLRPALTPTRDSELSVGGRQTLYKATNHQGGQSNKATTPASHRTRHQHGFQETQSRGKVPGKSSQSSAFNPDVQLTQPKASVQPTSNITDSNGASMNRDDGGDRHRHRHQQRTSKKRRKNRRRGQEGRFQWAEKGLTPCSRSCGGGNQTAILSCERKRNKKVMADRRCSRLPRPDARFVLCNLTPCPAEWMPGEWESCSVTCGMGVQTRPTVCKQVVSPTLTMMVVPEGACLSPPTIATSQVCTAGPCRGTNPTWEIGSWTNCSAPCGLGTRSRHVSCTIEGASVNDDLCSLDARPVREEVCDMGSCATNTWFFSAWSQQCSEPCGVGVKTRQVHCLAGDSQSSCATSQQPDASRPCTGQSGCGGQWFVGSWSDCSKPCGAGRETRPVLCIVLMQERWKVLEDSQCQASVRPQDNRECNPESCIPAWFTSDWSQCSASCGGGIMRREVTCLDHYFHASPDCDNTTKPDARRSCHLNACSDTAPRPTQAPAADDDPLHAAPTSPQPPFGSVFPVGEEGIEEEDEICIDRIKNCHLVFRARLCRLKYYNKLCCRTCNNT</sequence>
<evidence type="ECO:0000313" key="7">
    <source>
        <dbReference type="EMBL" id="KAG0716300.1"/>
    </source>
</evidence>
<evidence type="ECO:0000256" key="1">
    <source>
        <dbReference type="ARBA" id="ARBA00004613"/>
    </source>
</evidence>
<dbReference type="InterPro" id="IPR010294">
    <property type="entry name" value="ADAMTS_spacer1"/>
</dbReference>
<organism evidence="7 8">
    <name type="scientific">Chionoecetes opilio</name>
    <name type="common">Atlantic snow crab</name>
    <name type="synonym">Cancer opilio</name>
    <dbReference type="NCBI Taxonomy" id="41210"/>
    <lineage>
        <taxon>Eukaryota</taxon>
        <taxon>Metazoa</taxon>
        <taxon>Ecdysozoa</taxon>
        <taxon>Arthropoda</taxon>
        <taxon>Crustacea</taxon>
        <taxon>Multicrustacea</taxon>
        <taxon>Malacostraca</taxon>
        <taxon>Eumalacostraca</taxon>
        <taxon>Eucarida</taxon>
        <taxon>Decapoda</taxon>
        <taxon>Pleocyemata</taxon>
        <taxon>Brachyura</taxon>
        <taxon>Eubrachyura</taxon>
        <taxon>Majoidea</taxon>
        <taxon>Majidae</taxon>
        <taxon>Chionoecetes</taxon>
    </lineage>
</organism>
<dbReference type="InterPro" id="IPR036383">
    <property type="entry name" value="TSP1_rpt_sf"/>
</dbReference>
<feature type="compositionally biased region" description="Low complexity" evidence="5">
    <location>
        <begin position="300"/>
        <end position="310"/>
    </location>
</feature>
<feature type="domain" description="PLAC" evidence="6">
    <location>
        <begin position="855"/>
        <end position="891"/>
    </location>
</feature>
<dbReference type="Pfam" id="PF19030">
    <property type="entry name" value="TSP1_ADAMTS"/>
    <property type="match status" value="6"/>
</dbReference>
<dbReference type="PANTHER" id="PTHR13723:SF305">
    <property type="entry name" value="PROTEIN MADD-4"/>
    <property type="match status" value="1"/>
</dbReference>
<dbReference type="PROSITE" id="PS50900">
    <property type="entry name" value="PLAC"/>
    <property type="match status" value="1"/>
</dbReference>
<dbReference type="SMART" id="SM00209">
    <property type="entry name" value="TSP1"/>
    <property type="match status" value="6"/>
</dbReference>
<dbReference type="AlphaFoldDB" id="A0A8J4Y7H6"/>
<dbReference type="OrthoDB" id="5950222at2759"/>
<dbReference type="InterPro" id="IPR050439">
    <property type="entry name" value="ADAMTS_ADAMTS-like"/>
</dbReference>
<dbReference type="Pfam" id="PF08686">
    <property type="entry name" value="PLAC"/>
    <property type="match status" value="1"/>
</dbReference>
<dbReference type="GO" id="GO:0004222">
    <property type="term" value="F:metalloendopeptidase activity"/>
    <property type="evidence" value="ECO:0007669"/>
    <property type="project" value="TreeGrafter"/>
</dbReference>
<dbReference type="PANTHER" id="PTHR13723">
    <property type="entry name" value="ADAMTS A DISINTEGRIN AND METALLOPROTEASE WITH THROMBOSPONDIN MOTIFS PROTEASE"/>
    <property type="match status" value="1"/>
</dbReference>
<comment type="caution">
    <text evidence="7">The sequence shown here is derived from an EMBL/GenBank/DDBJ whole genome shotgun (WGS) entry which is preliminary data.</text>
</comment>
<protein>
    <submittedName>
        <fullName evidence="7">Thrombospondin type-1 domain-containing protein 4</fullName>
    </submittedName>
</protein>
<dbReference type="Gene3D" id="2.60.120.830">
    <property type="match status" value="1"/>
</dbReference>
<keyword evidence="8" id="KW-1185">Reference proteome</keyword>
<feature type="region of interest" description="Disordered" evidence="5">
    <location>
        <begin position="815"/>
        <end position="847"/>
    </location>
</feature>
<dbReference type="EMBL" id="JACEEZ010018954">
    <property type="protein sequence ID" value="KAG0716300.1"/>
    <property type="molecule type" value="Genomic_DNA"/>
</dbReference>
<dbReference type="InterPro" id="IPR010909">
    <property type="entry name" value="PLAC"/>
</dbReference>
<feature type="compositionally biased region" description="Basic residues" evidence="5">
    <location>
        <begin position="438"/>
        <end position="456"/>
    </location>
</feature>
<dbReference type="Gene3D" id="2.20.100.10">
    <property type="entry name" value="Thrombospondin type-1 (TSP1) repeat"/>
    <property type="match status" value="5"/>
</dbReference>
<evidence type="ECO:0000256" key="3">
    <source>
        <dbReference type="ARBA" id="ARBA00022729"/>
    </source>
</evidence>
<name>A0A8J4Y7H6_CHIOP</name>
<keyword evidence="3" id="KW-0732">Signal</keyword>
<feature type="compositionally biased region" description="Polar residues" evidence="5">
    <location>
        <begin position="384"/>
        <end position="429"/>
    </location>
</feature>
<feature type="region of interest" description="Disordered" evidence="5">
    <location>
        <begin position="127"/>
        <end position="161"/>
    </location>
</feature>
<dbReference type="GO" id="GO:0031012">
    <property type="term" value="C:extracellular matrix"/>
    <property type="evidence" value="ECO:0007669"/>
    <property type="project" value="TreeGrafter"/>
</dbReference>
<evidence type="ECO:0000256" key="4">
    <source>
        <dbReference type="ARBA" id="ARBA00022737"/>
    </source>
</evidence>
<dbReference type="InterPro" id="IPR000884">
    <property type="entry name" value="TSP1_rpt"/>
</dbReference>
<keyword evidence="2" id="KW-0964">Secreted</keyword>
<feature type="region of interest" description="Disordered" evidence="5">
    <location>
        <begin position="245"/>
        <end position="465"/>
    </location>
</feature>
<comment type="subcellular location">
    <subcellularLocation>
        <location evidence="1">Secreted</location>
    </subcellularLocation>
</comment>
<dbReference type="Proteomes" id="UP000770661">
    <property type="component" value="Unassembled WGS sequence"/>
</dbReference>
<feature type="compositionally biased region" description="Polar residues" evidence="5">
    <location>
        <begin position="357"/>
        <end position="375"/>
    </location>
</feature>
<dbReference type="GO" id="GO:0005576">
    <property type="term" value="C:extracellular region"/>
    <property type="evidence" value="ECO:0007669"/>
    <property type="project" value="UniProtKB-SubCell"/>
</dbReference>
<dbReference type="GO" id="GO:0006508">
    <property type="term" value="P:proteolysis"/>
    <property type="evidence" value="ECO:0007669"/>
    <property type="project" value="TreeGrafter"/>
</dbReference>
<evidence type="ECO:0000313" key="8">
    <source>
        <dbReference type="Proteomes" id="UP000770661"/>
    </source>
</evidence>
<dbReference type="Pfam" id="PF05986">
    <property type="entry name" value="ADAMTS_spacer1"/>
    <property type="match status" value="1"/>
</dbReference>